<feature type="transmembrane region" description="Helical" evidence="1">
    <location>
        <begin position="95"/>
        <end position="115"/>
    </location>
</feature>
<name>A0A413R9U8_9FIRM</name>
<keyword evidence="1" id="KW-1133">Transmembrane helix</keyword>
<evidence type="ECO:0000313" key="3">
    <source>
        <dbReference type="Proteomes" id="UP000284779"/>
    </source>
</evidence>
<keyword evidence="3" id="KW-1185">Reference proteome</keyword>
<sequence>MKNFKIYTFLLGIIVGTIVFNVISVDFSFEDIYNIKINDFIGNFIFVILYLIKYIIFYSILMIIKEKNVVAAFLLFAQGLYFSGLITIIVYTQNYICICGIIILITKIAIILTLFNEMQLRKKVLYVFGTVIMGGFLENILIFLL</sequence>
<keyword evidence="1" id="KW-0472">Membrane</keyword>
<feature type="transmembrane region" description="Helical" evidence="1">
    <location>
        <begin position="41"/>
        <end position="61"/>
    </location>
</feature>
<evidence type="ECO:0000313" key="2">
    <source>
        <dbReference type="EMBL" id="RHA19214.1"/>
    </source>
</evidence>
<keyword evidence="1" id="KW-0812">Transmembrane</keyword>
<evidence type="ECO:0000256" key="1">
    <source>
        <dbReference type="SAM" id="Phobius"/>
    </source>
</evidence>
<dbReference type="AlphaFoldDB" id="A0A413R9U8"/>
<dbReference type="RefSeq" id="WP_117970252.1">
    <property type="nucleotide sequence ID" value="NZ_CAUBDO010000023.1"/>
</dbReference>
<organism evidence="2 3">
    <name type="scientific">Eubacterium ventriosum</name>
    <dbReference type="NCBI Taxonomy" id="39496"/>
    <lineage>
        <taxon>Bacteria</taxon>
        <taxon>Bacillati</taxon>
        <taxon>Bacillota</taxon>
        <taxon>Clostridia</taxon>
        <taxon>Eubacteriales</taxon>
        <taxon>Eubacteriaceae</taxon>
        <taxon>Eubacterium</taxon>
    </lineage>
</organism>
<reference evidence="2 3" key="1">
    <citation type="submission" date="2018-08" db="EMBL/GenBank/DDBJ databases">
        <title>A genome reference for cultivated species of the human gut microbiota.</title>
        <authorList>
            <person name="Zou Y."/>
            <person name="Xue W."/>
            <person name="Luo G."/>
        </authorList>
    </citation>
    <scope>NUCLEOTIDE SEQUENCE [LARGE SCALE GENOMIC DNA]</scope>
    <source>
        <strain evidence="2 3">AM44-11BH</strain>
    </source>
</reference>
<feature type="transmembrane region" description="Helical" evidence="1">
    <location>
        <begin position="124"/>
        <end position="144"/>
    </location>
</feature>
<gene>
    <name evidence="2" type="ORF">DW944_05635</name>
</gene>
<protein>
    <submittedName>
        <fullName evidence="2">Uncharacterized protein</fullName>
    </submittedName>
</protein>
<feature type="transmembrane region" description="Helical" evidence="1">
    <location>
        <begin position="68"/>
        <end position="89"/>
    </location>
</feature>
<dbReference type="Proteomes" id="UP000284779">
    <property type="component" value="Unassembled WGS sequence"/>
</dbReference>
<dbReference type="EMBL" id="QSFD01000004">
    <property type="protein sequence ID" value="RHA19214.1"/>
    <property type="molecule type" value="Genomic_DNA"/>
</dbReference>
<feature type="transmembrane region" description="Helical" evidence="1">
    <location>
        <begin position="7"/>
        <end position="29"/>
    </location>
</feature>
<accession>A0A413R9U8</accession>
<comment type="caution">
    <text evidence="2">The sequence shown here is derived from an EMBL/GenBank/DDBJ whole genome shotgun (WGS) entry which is preliminary data.</text>
</comment>
<proteinExistence type="predicted"/>